<evidence type="ECO:0000259" key="5">
    <source>
        <dbReference type="Pfam" id="PF00881"/>
    </source>
</evidence>
<accession>A0A3S2TPY5</accession>
<dbReference type="Proteomes" id="UP000288178">
    <property type="component" value="Unassembled WGS sequence"/>
</dbReference>
<keyword evidence="3" id="KW-0288">FMN</keyword>
<organism evidence="6 7">
    <name type="scientific">Rubrivivax albus</name>
    <dbReference type="NCBI Taxonomy" id="2499835"/>
    <lineage>
        <taxon>Bacteria</taxon>
        <taxon>Pseudomonadati</taxon>
        <taxon>Pseudomonadota</taxon>
        <taxon>Betaproteobacteria</taxon>
        <taxon>Burkholderiales</taxon>
        <taxon>Sphaerotilaceae</taxon>
        <taxon>Rubrivivax</taxon>
    </lineage>
</organism>
<dbReference type="Pfam" id="PF00881">
    <property type="entry name" value="Nitroreductase"/>
    <property type="match status" value="1"/>
</dbReference>
<comment type="caution">
    <text evidence="6">The sequence shown here is derived from an EMBL/GenBank/DDBJ whole genome shotgun (WGS) entry which is preliminary data.</text>
</comment>
<evidence type="ECO:0000313" key="6">
    <source>
        <dbReference type="EMBL" id="RVT50469.1"/>
    </source>
</evidence>
<dbReference type="GO" id="GO:0016491">
    <property type="term" value="F:oxidoreductase activity"/>
    <property type="evidence" value="ECO:0007669"/>
    <property type="project" value="UniProtKB-KW"/>
</dbReference>
<dbReference type="PANTHER" id="PTHR43425">
    <property type="entry name" value="OXYGEN-INSENSITIVE NADPH NITROREDUCTASE"/>
    <property type="match status" value="1"/>
</dbReference>
<dbReference type="InterPro" id="IPR000415">
    <property type="entry name" value="Nitroreductase-like"/>
</dbReference>
<name>A0A3S2TPY5_9BURK</name>
<sequence>MTGSGASRHASHRLMTTPTALSPLLQRHRSIRRYKSEPIDPALLDAVLQYAFAGASSSGNLNMVSVVRTRDAERKRRLYELHFEQDMVLQAPLVLTFCADTWRTRQWLQRRDARLNFDNLLAWHVASFDAIIVAQTTALALEAEGLGICYMGTTLHAMREIADFLELPPNCLPATSLVVGWPDEAPAQRDRLPMAAWCHDETYQRPSGEQIDAQFHDREVKGWARYQSLHEGFLARMAELGVDSLAKFYTCDLKYAPKRFREDSEKLRVLFEERGFLP</sequence>
<dbReference type="EMBL" id="SACT01000005">
    <property type="protein sequence ID" value="RVT50469.1"/>
    <property type="molecule type" value="Genomic_DNA"/>
</dbReference>
<evidence type="ECO:0000256" key="3">
    <source>
        <dbReference type="ARBA" id="ARBA00022643"/>
    </source>
</evidence>
<dbReference type="SUPFAM" id="SSF55469">
    <property type="entry name" value="FMN-dependent nitroreductase-like"/>
    <property type="match status" value="1"/>
</dbReference>
<evidence type="ECO:0000256" key="1">
    <source>
        <dbReference type="ARBA" id="ARBA00008366"/>
    </source>
</evidence>
<proteinExistence type="inferred from homology"/>
<evidence type="ECO:0000256" key="2">
    <source>
        <dbReference type="ARBA" id="ARBA00022630"/>
    </source>
</evidence>
<keyword evidence="2" id="KW-0285">Flavoprotein</keyword>
<comment type="similarity">
    <text evidence="1">Belongs to the flavin oxidoreductase frp family.</text>
</comment>
<dbReference type="InterPro" id="IPR029479">
    <property type="entry name" value="Nitroreductase"/>
</dbReference>
<feature type="domain" description="Nitroreductase" evidence="5">
    <location>
        <begin position="26"/>
        <end position="180"/>
    </location>
</feature>
<evidence type="ECO:0000256" key="4">
    <source>
        <dbReference type="ARBA" id="ARBA00023002"/>
    </source>
</evidence>
<dbReference type="InterPro" id="IPR016446">
    <property type="entry name" value="Flavin_OxRdtase_Frp"/>
</dbReference>
<evidence type="ECO:0000313" key="7">
    <source>
        <dbReference type="Proteomes" id="UP000288178"/>
    </source>
</evidence>
<gene>
    <name evidence="6" type="ORF">ENE75_15810</name>
</gene>
<keyword evidence="7" id="KW-1185">Reference proteome</keyword>
<keyword evidence="4" id="KW-0560">Oxidoreductase</keyword>
<protein>
    <submittedName>
        <fullName evidence="6">Oxidoreductase</fullName>
    </submittedName>
</protein>
<reference evidence="6 7" key="1">
    <citation type="submission" date="2019-01" db="EMBL/GenBank/DDBJ databases">
        <authorList>
            <person name="Chen W.-M."/>
        </authorList>
    </citation>
    <scope>NUCLEOTIDE SEQUENCE [LARGE SCALE GENOMIC DNA]</scope>
    <source>
        <strain evidence="6 7">ICH-3</strain>
    </source>
</reference>
<dbReference type="Gene3D" id="3.40.109.10">
    <property type="entry name" value="NADH Oxidase"/>
    <property type="match status" value="1"/>
</dbReference>
<dbReference type="PANTHER" id="PTHR43425:SF2">
    <property type="entry name" value="OXYGEN-INSENSITIVE NADPH NITROREDUCTASE"/>
    <property type="match status" value="1"/>
</dbReference>
<dbReference type="AlphaFoldDB" id="A0A3S2TPY5"/>